<sequence length="169" mass="18784">MTAVAVPQHHLFKRMLLKRRSPSLLSIKSSSNAGYVPLQDLSPDEVPSPRVSTASLRTESWSVGDEAFDCFVTVQWRNAGAKKLTSTRYRCRCTCENIGERGQPISAGEFLSAAPTSQHSSPGASSRIEFREPFRVKYDYDKDTTLRFELFSARERPASSASPFPPAPQ</sequence>
<accession>A0A4U5LS72</accession>
<organism evidence="1 2">
    <name type="scientific">Steinernema carpocapsae</name>
    <name type="common">Entomopathogenic nematode</name>
    <dbReference type="NCBI Taxonomy" id="34508"/>
    <lineage>
        <taxon>Eukaryota</taxon>
        <taxon>Metazoa</taxon>
        <taxon>Ecdysozoa</taxon>
        <taxon>Nematoda</taxon>
        <taxon>Chromadorea</taxon>
        <taxon>Rhabditida</taxon>
        <taxon>Tylenchina</taxon>
        <taxon>Panagrolaimomorpha</taxon>
        <taxon>Strongyloidoidea</taxon>
        <taxon>Steinernematidae</taxon>
        <taxon>Steinernema</taxon>
    </lineage>
</organism>
<keyword evidence="2" id="KW-1185">Reference proteome</keyword>
<evidence type="ECO:0000313" key="1">
    <source>
        <dbReference type="EMBL" id="TKR58866.1"/>
    </source>
</evidence>
<name>A0A4U5LS72_STECR</name>
<evidence type="ECO:0000313" key="2">
    <source>
        <dbReference type="Proteomes" id="UP000298663"/>
    </source>
</evidence>
<dbReference type="EMBL" id="AZBU02000013">
    <property type="protein sequence ID" value="TKR58866.1"/>
    <property type="molecule type" value="Genomic_DNA"/>
</dbReference>
<reference evidence="1 2" key="2">
    <citation type="journal article" date="2019" name="G3 (Bethesda)">
        <title>Hybrid Assembly of the Genome of the Entomopathogenic Nematode Steinernema carpocapsae Identifies the X-Chromosome.</title>
        <authorList>
            <person name="Serra L."/>
            <person name="Macchietto M."/>
            <person name="Macias-Munoz A."/>
            <person name="McGill C.J."/>
            <person name="Rodriguez I.M."/>
            <person name="Rodriguez B."/>
            <person name="Murad R."/>
            <person name="Mortazavi A."/>
        </authorList>
    </citation>
    <scope>NUCLEOTIDE SEQUENCE [LARGE SCALE GENOMIC DNA]</scope>
    <source>
        <strain evidence="1 2">ALL</strain>
    </source>
</reference>
<reference evidence="1 2" key="1">
    <citation type="journal article" date="2015" name="Genome Biol.">
        <title>Comparative genomics of Steinernema reveals deeply conserved gene regulatory networks.</title>
        <authorList>
            <person name="Dillman A.R."/>
            <person name="Macchietto M."/>
            <person name="Porter C.F."/>
            <person name="Rogers A."/>
            <person name="Williams B."/>
            <person name="Antoshechkin I."/>
            <person name="Lee M.M."/>
            <person name="Goodwin Z."/>
            <person name="Lu X."/>
            <person name="Lewis E.E."/>
            <person name="Goodrich-Blair H."/>
            <person name="Stock S.P."/>
            <person name="Adams B.J."/>
            <person name="Sternberg P.W."/>
            <person name="Mortazavi A."/>
        </authorList>
    </citation>
    <scope>NUCLEOTIDE SEQUENCE [LARGE SCALE GENOMIC DNA]</scope>
    <source>
        <strain evidence="1 2">ALL</strain>
    </source>
</reference>
<gene>
    <name evidence="1" type="ORF">L596_030255</name>
</gene>
<dbReference type="Proteomes" id="UP000298663">
    <property type="component" value="Unassembled WGS sequence"/>
</dbReference>
<proteinExistence type="predicted"/>
<protein>
    <submittedName>
        <fullName evidence="1">Uncharacterized protein</fullName>
    </submittedName>
</protein>
<dbReference type="AlphaFoldDB" id="A0A4U5LS72"/>
<comment type="caution">
    <text evidence="1">The sequence shown here is derived from an EMBL/GenBank/DDBJ whole genome shotgun (WGS) entry which is preliminary data.</text>
</comment>